<dbReference type="InterPro" id="IPR013013">
    <property type="entry name" value="PTS_EIIC_1"/>
</dbReference>
<feature type="transmembrane region" description="Helical" evidence="12">
    <location>
        <begin position="145"/>
        <end position="163"/>
    </location>
</feature>
<evidence type="ECO:0000256" key="5">
    <source>
        <dbReference type="ARBA" id="ARBA00022679"/>
    </source>
</evidence>
<dbReference type="InterPro" id="IPR036878">
    <property type="entry name" value="Glu_permease_IIB"/>
</dbReference>
<dbReference type="SUPFAM" id="SSF55604">
    <property type="entry name" value="Glucose permease domain IIB"/>
    <property type="match status" value="1"/>
</dbReference>
<dbReference type="PANTHER" id="PTHR30009:SF24">
    <property type="entry name" value="PTS SYSTEM, IIBC COMPONENT"/>
    <property type="match status" value="1"/>
</dbReference>
<dbReference type="Proteomes" id="UP000043763">
    <property type="component" value="Unassembled WGS sequence"/>
</dbReference>
<feature type="transmembrane region" description="Helical" evidence="12">
    <location>
        <begin position="24"/>
        <end position="44"/>
    </location>
</feature>
<dbReference type="Gene3D" id="3.30.1360.60">
    <property type="entry name" value="Glucose permease domain IIB"/>
    <property type="match status" value="1"/>
</dbReference>
<dbReference type="Pfam" id="PF02378">
    <property type="entry name" value="PTS_EIIC"/>
    <property type="match status" value="1"/>
</dbReference>
<evidence type="ECO:0000313" key="15">
    <source>
        <dbReference type="EMBL" id="CRF34947.1"/>
    </source>
</evidence>
<keyword evidence="2" id="KW-0813">Transport</keyword>
<dbReference type="RefSeq" id="WP_048595581.1">
    <property type="nucleotide sequence ID" value="NZ_CVLB01000002.1"/>
</dbReference>
<evidence type="ECO:0000256" key="12">
    <source>
        <dbReference type="SAM" id="Phobius"/>
    </source>
</evidence>
<keyword evidence="3" id="KW-1003">Cell membrane</keyword>
<dbReference type="GO" id="GO:0016301">
    <property type="term" value="F:kinase activity"/>
    <property type="evidence" value="ECO:0007669"/>
    <property type="project" value="UniProtKB-KW"/>
</dbReference>
<dbReference type="CDD" id="cd00212">
    <property type="entry name" value="PTS_IIB_glc"/>
    <property type="match status" value="1"/>
</dbReference>
<keyword evidence="9 12" id="KW-1133">Transmembrane helix</keyword>
<evidence type="ECO:0000256" key="11">
    <source>
        <dbReference type="PROSITE-ProRule" id="PRU00421"/>
    </source>
</evidence>
<feature type="active site" description="Phosphocysteine intermediate; for EIIB activity" evidence="11">
    <location>
        <position position="471"/>
    </location>
</feature>
<protein>
    <submittedName>
        <fullName evidence="15">PTS glucose transporter subunit IIB</fullName>
    </submittedName>
</protein>
<evidence type="ECO:0000259" key="13">
    <source>
        <dbReference type="PROSITE" id="PS51098"/>
    </source>
</evidence>
<dbReference type="PROSITE" id="PS51103">
    <property type="entry name" value="PTS_EIIC_TYPE_1"/>
    <property type="match status" value="1"/>
</dbReference>
<dbReference type="InterPro" id="IPR050429">
    <property type="entry name" value="PTS_Glucose_EIICBA"/>
</dbReference>
<reference evidence="16" key="1">
    <citation type="submission" date="2015-04" db="EMBL/GenBank/DDBJ databases">
        <authorList>
            <person name="Mushtaq Mamoona"/>
        </authorList>
    </citation>
    <scope>NUCLEOTIDE SEQUENCE [LARGE SCALE GENOMIC DNA]</scope>
    <source>
        <strain evidence="16">AN4859/03</strain>
    </source>
</reference>
<accession>A0A0G4K9W3</accession>
<feature type="transmembrane region" description="Helical" evidence="12">
    <location>
        <begin position="104"/>
        <end position="125"/>
    </location>
</feature>
<evidence type="ECO:0000256" key="6">
    <source>
        <dbReference type="ARBA" id="ARBA00022683"/>
    </source>
</evidence>
<feature type="transmembrane region" description="Helical" evidence="12">
    <location>
        <begin position="219"/>
        <end position="239"/>
    </location>
</feature>
<dbReference type="Pfam" id="PF00367">
    <property type="entry name" value="PTS_EIIB"/>
    <property type="match status" value="1"/>
</dbReference>
<keyword evidence="16" id="KW-1185">Reference proteome</keyword>
<keyword evidence="8" id="KW-0418">Kinase</keyword>
<dbReference type="GO" id="GO:0090563">
    <property type="term" value="F:protein-phosphocysteine-sugar phosphotransferase activity"/>
    <property type="evidence" value="ECO:0007669"/>
    <property type="project" value="TreeGrafter"/>
</dbReference>
<dbReference type="GO" id="GO:0008982">
    <property type="term" value="F:protein-N(PI)-phosphohistidine-sugar phosphotransferase activity"/>
    <property type="evidence" value="ECO:0007669"/>
    <property type="project" value="InterPro"/>
</dbReference>
<keyword evidence="10 12" id="KW-0472">Membrane</keyword>
<evidence type="ECO:0000256" key="3">
    <source>
        <dbReference type="ARBA" id="ARBA00022475"/>
    </source>
</evidence>
<proteinExistence type="predicted"/>
<gene>
    <name evidence="15" type="ORF">BRSU_2354</name>
</gene>
<evidence type="ECO:0000256" key="4">
    <source>
        <dbReference type="ARBA" id="ARBA00022597"/>
    </source>
</evidence>
<dbReference type="InterPro" id="IPR018113">
    <property type="entry name" value="PTrfase_EIIB_Cys"/>
</dbReference>
<evidence type="ECO:0000256" key="10">
    <source>
        <dbReference type="ARBA" id="ARBA00023136"/>
    </source>
</evidence>
<dbReference type="AlphaFoldDB" id="A0A0G4K9W3"/>
<keyword evidence="4 15" id="KW-0762">Sugar transport</keyword>
<keyword evidence="7 12" id="KW-0812">Transmembrane</keyword>
<dbReference type="InterPro" id="IPR001996">
    <property type="entry name" value="PTS_IIB_1"/>
</dbReference>
<evidence type="ECO:0000256" key="9">
    <source>
        <dbReference type="ARBA" id="ARBA00022989"/>
    </source>
</evidence>
<feature type="transmembrane region" description="Helical" evidence="12">
    <location>
        <begin position="64"/>
        <end position="92"/>
    </location>
</feature>
<comment type="subcellular location">
    <subcellularLocation>
        <location evidence="1">Cell membrane</location>
        <topology evidence="1">Multi-pass membrane protein</topology>
    </subcellularLocation>
</comment>
<dbReference type="PANTHER" id="PTHR30009">
    <property type="entry name" value="CYTOCHROME C-TYPE SYNTHESIS PROTEIN AND PTS TRANSMEMBRANE COMPONENT"/>
    <property type="match status" value="1"/>
</dbReference>
<evidence type="ECO:0000256" key="2">
    <source>
        <dbReference type="ARBA" id="ARBA00022448"/>
    </source>
</evidence>
<dbReference type="NCBIfam" id="TIGR00826">
    <property type="entry name" value="EIIB_glc"/>
    <property type="match status" value="1"/>
</dbReference>
<dbReference type="InterPro" id="IPR003352">
    <property type="entry name" value="PTS_EIIC"/>
</dbReference>
<name>A0A0G4K9W3_9SPIR</name>
<dbReference type="GO" id="GO:0005886">
    <property type="term" value="C:plasma membrane"/>
    <property type="evidence" value="ECO:0007669"/>
    <property type="project" value="UniProtKB-SubCell"/>
</dbReference>
<feature type="transmembrane region" description="Helical" evidence="12">
    <location>
        <begin position="295"/>
        <end position="313"/>
    </location>
</feature>
<feature type="domain" description="PTS EIIC type-1" evidence="14">
    <location>
        <begin position="11"/>
        <end position="434"/>
    </location>
</feature>
<evidence type="ECO:0000256" key="7">
    <source>
        <dbReference type="ARBA" id="ARBA00022692"/>
    </source>
</evidence>
<feature type="transmembrane region" description="Helical" evidence="12">
    <location>
        <begin position="352"/>
        <end position="371"/>
    </location>
</feature>
<evidence type="ECO:0000259" key="14">
    <source>
        <dbReference type="PROSITE" id="PS51103"/>
    </source>
</evidence>
<dbReference type="GO" id="GO:0009401">
    <property type="term" value="P:phosphoenolpyruvate-dependent sugar phosphotransferase system"/>
    <property type="evidence" value="ECO:0007669"/>
    <property type="project" value="UniProtKB-KW"/>
</dbReference>
<feature type="transmembrane region" description="Helical" evidence="12">
    <location>
        <begin position="400"/>
        <end position="422"/>
    </location>
</feature>
<feature type="transmembrane region" description="Helical" evidence="12">
    <location>
        <begin position="378"/>
        <end position="394"/>
    </location>
</feature>
<feature type="domain" description="PTS EIIB type-1" evidence="13">
    <location>
        <begin position="449"/>
        <end position="530"/>
    </location>
</feature>
<feature type="transmembrane region" description="Helical" evidence="12">
    <location>
        <begin position="183"/>
        <end position="207"/>
    </location>
</feature>
<keyword evidence="6" id="KW-0598">Phosphotransferase system</keyword>
<evidence type="ECO:0000313" key="16">
    <source>
        <dbReference type="Proteomes" id="UP000043763"/>
    </source>
</evidence>
<dbReference type="OrthoDB" id="9764327at2"/>
<evidence type="ECO:0000256" key="1">
    <source>
        <dbReference type="ARBA" id="ARBA00004651"/>
    </source>
</evidence>
<evidence type="ECO:0000256" key="8">
    <source>
        <dbReference type="ARBA" id="ARBA00022777"/>
    </source>
</evidence>
<sequence length="531" mass="57495">MSSNLLTFLKDEIGGLGQRLGKAIMMPIAVLPVAGLFLGIPAALSSQAVKTTYPILSNVVLQDILSIMNAVGNGVFTALPLIFAVGISVGLAKNEKGAAGLSGTVGYFVLLTSISALLTITGKMAPEGVDMRLLGQGMQFGIKTLNMNVFGGILAGVVTGIVHNRFYKTKLPDYLAFFGGSRFVPIVNTVVFLFVGLIMFFIWPGIANIISYIGKITQNLGLLGAFIYGLILRLFYIIGLHHVFYLPFWTTAAGGTLEVGGKVIEGWQQIFLAQLADPNTVKYFSNIALYNSGRYIHMIFGLPAVCLAMYYSIPKGPKRKATFGFLLSIALTCFITGVTEPISFALLFASPMLFIAEAILFAFSFLVAALLNITIGSTFSAGILEFLLFGVFQGNSKTNYLSLLLVGIPVAVVYFFVFKFLIKKLHAKTPGLDDDTELSSEMKLNVDFKGNPQMILDALGGIENIVELDNCATRLRVTVKKIEPVNIENLKKTGSPNAIVRGKNIQVIYGPKVNLIRTEIDEYLQSIGKTI</sequence>
<keyword evidence="5" id="KW-0808">Transferase</keyword>
<organism evidence="15 16">
    <name type="scientific">Brachyspira suanatina</name>
    <dbReference type="NCBI Taxonomy" id="381802"/>
    <lineage>
        <taxon>Bacteria</taxon>
        <taxon>Pseudomonadati</taxon>
        <taxon>Spirochaetota</taxon>
        <taxon>Spirochaetia</taxon>
        <taxon>Brachyspirales</taxon>
        <taxon>Brachyspiraceae</taxon>
        <taxon>Brachyspira</taxon>
    </lineage>
</organism>
<dbReference type="EMBL" id="CVLB01000002">
    <property type="protein sequence ID" value="CRF34947.1"/>
    <property type="molecule type" value="Genomic_DNA"/>
</dbReference>
<dbReference type="PROSITE" id="PS51098">
    <property type="entry name" value="PTS_EIIB_TYPE_1"/>
    <property type="match status" value="1"/>
</dbReference>
<feature type="transmembrane region" description="Helical" evidence="12">
    <location>
        <begin position="325"/>
        <end position="346"/>
    </location>
</feature>